<reference evidence="1 2" key="1">
    <citation type="submission" date="2020-08" db="EMBL/GenBank/DDBJ databases">
        <title>Genomic Encyclopedia of Type Strains, Phase IV (KMG-V): Genome sequencing to study the core and pangenomes of soil and plant-associated prokaryotes.</title>
        <authorList>
            <person name="Whitman W."/>
        </authorList>
    </citation>
    <scope>NUCLEOTIDE SEQUENCE [LARGE SCALE GENOMIC DNA]</scope>
    <source>
        <strain evidence="1 2">X5P2</strain>
    </source>
</reference>
<evidence type="ECO:0000313" key="1">
    <source>
        <dbReference type="EMBL" id="MBB5330499.1"/>
    </source>
</evidence>
<dbReference type="RefSeq" id="WP_183979964.1">
    <property type="nucleotide sequence ID" value="NZ_JACHEB010000010.1"/>
</dbReference>
<keyword evidence="2" id="KW-1185">Reference proteome</keyword>
<dbReference type="AlphaFoldDB" id="A0A9X0QHQ3"/>
<name>A0A9X0QHQ3_9BACT</name>
<gene>
    <name evidence="1" type="ORF">HDF14_004134</name>
</gene>
<organism evidence="1 2">
    <name type="scientific">Tunturiibacter gelidiferens</name>
    <dbReference type="NCBI Taxonomy" id="3069689"/>
    <lineage>
        <taxon>Bacteria</taxon>
        <taxon>Pseudomonadati</taxon>
        <taxon>Acidobacteriota</taxon>
        <taxon>Terriglobia</taxon>
        <taxon>Terriglobales</taxon>
        <taxon>Acidobacteriaceae</taxon>
        <taxon>Tunturiibacter</taxon>
    </lineage>
</organism>
<protein>
    <submittedName>
        <fullName evidence="1">Uncharacterized protein</fullName>
    </submittedName>
</protein>
<proteinExistence type="predicted"/>
<accession>A0A9X0QHQ3</accession>
<sequence>MYDDDQVFLNLVGHAGLSPEVEQAIQTAVQIGFGPAKTPSCCEEVELNDDQLALLRLGTARRLHPSAV</sequence>
<dbReference type="Proteomes" id="UP000535182">
    <property type="component" value="Unassembled WGS sequence"/>
</dbReference>
<comment type="caution">
    <text evidence="1">The sequence shown here is derived from an EMBL/GenBank/DDBJ whole genome shotgun (WGS) entry which is preliminary data.</text>
</comment>
<dbReference type="EMBL" id="JACHEB010000010">
    <property type="protein sequence ID" value="MBB5330499.1"/>
    <property type="molecule type" value="Genomic_DNA"/>
</dbReference>
<evidence type="ECO:0000313" key="2">
    <source>
        <dbReference type="Proteomes" id="UP000535182"/>
    </source>
</evidence>